<dbReference type="PROSITE" id="PS50045">
    <property type="entry name" value="SIGMA54_INTERACT_4"/>
    <property type="match status" value="1"/>
</dbReference>
<dbReference type="SMART" id="SM00382">
    <property type="entry name" value="AAA"/>
    <property type="match status" value="1"/>
</dbReference>
<evidence type="ECO:0000256" key="3">
    <source>
        <dbReference type="ARBA" id="ARBA00023015"/>
    </source>
</evidence>
<reference evidence="9" key="1">
    <citation type="submission" date="2020-05" db="EMBL/GenBank/DDBJ databases">
        <title>Frigoriglobus tundricola gen. nov., sp. nov., a psychrotolerant cellulolytic planctomycete of the family Gemmataceae with two divergent copies of 16S rRNA gene.</title>
        <authorList>
            <person name="Kulichevskaya I.S."/>
            <person name="Ivanova A.A."/>
            <person name="Naumoff D.G."/>
            <person name="Beletsky A.V."/>
            <person name="Rijpstra W.I.C."/>
            <person name="Sinninghe Damste J.S."/>
            <person name="Mardanov A.V."/>
            <person name="Ravin N.V."/>
            <person name="Dedysh S.N."/>
        </authorList>
    </citation>
    <scope>NUCLEOTIDE SEQUENCE [LARGE SCALE GENOMIC DNA]</scope>
    <source>
        <strain evidence="9">PL17</strain>
    </source>
</reference>
<dbReference type="InterPro" id="IPR011006">
    <property type="entry name" value="CheY-like_superfamily"/>
</dbReference>
<sequence>MVNENILASSVPPAASTQRVLVVEDLEDTRASLQELLQVSLGLEVDTAEDGASGLALLRQKTYSLVITDLRMPKVGGMKLIEAIQAENIPVTVIVTTGHGSIKEAVEAMRMGAYDFLTKPSDPQHLCLLVQRALRERALQDEVTALRQQLGDRHVFQNVLSRSPKMVDVFELISHIADTSSTVIIRGETGTGKEQVARAIHQASAAVRPGPFVAVNCGALNENLLESELFGHEKGSYTGADKKRIGRFELAHQGTLFLDEIGDVPMSMQIKLLRVLQERKFERVGGVEPIEVDVRVVAATHQDMEKMVKDGKFREDLYYRLNVVRIDLPPLRERPEDIPVLVGHFCQKFGRPNQKPPTVSVEAMDVLTKCPWPGNVRQLENAIERACVTARDGIIRPKDLPSDVGRRPDGQKHPFQVDLSRKLPEQLNELTAAFEKRYISRALRRTRGHVGKCAKITGLSRRSITDKISQYGIDKKEFKADEE</sequence>
<dbReference type="CDD" id="cd00009">
    <property type="entry name" value="AAA"/>
    <property type="match status" value="1"/>
</dbReference>
<dbReference type="PRINTS" id="PR01590">
    <property type="entry name" value="HTHFIS"/>
</dbReference>
<dbReference type="Pfam" id="PF00072">
    <property type="entry name" value="Response_reg"/>
    <property type="match status" value="1"/>
</dbReference>
<accession>A0A6M5Z273</accession>
<name>A0A6M5Z273_9BACT</name>
<keyword evidence="4" id="KW-0804">Transcription</keyword>
<dbReference type="InterPro" id="IPR001789">
    <property type="entry name" value="Sig_transdc_resp-reg_receiver"/>
</dbReference>
<organism evidence="8 9">
    <name type="scientific">Frigoriglobus tundricola</name>
    <dbReference type="NCBI Taxonomy" id="2774151"/>
    <lineage>
        <taxon>Bacteria</taxon>
        <taxon>Pseudomonadati</taxon>
        <taxon>Planctomycetota</taxon>
        <taxon>Planctomycetia</taxon>
        <taxon>Gemmatales</taxon>
        <taxon>Gemmataceae</taxon>
        <taxon>Frigoriglobus</taxon>
    </lineage>
</organism>
<proteinExistence type="predicted"/>
<dbReference type="SUPFAM" id="SSF52540">
    <property type="entry name" value="P-loop containing nucleoside triphosphate hydrolases"/>
    <property type="match status" value="1"/>
</dbReference>
<feature type="domain" description="Sigma-54 factor interaction" evidence="6">
    <location>
        <begin position="159"/>
        <end position="388"/>
    </location>
</feature>
<dbReference type="PANTHER" id="PTHR32071:SF57">
    <property type="entry name" value="C4-DICARBOXYLATE TRANSPORT TRANSCRIPTIONAL REGULATORY PROTEIN DCTD"/>
    <property type="match status" value="1"/>
</dbReference>
<dbReference type="GO" id="GO:0005524">
    <property type="term" value="F:ATP binding"/>
    <property type="evidence" value="ECO:0007669"/>
    <property type="project" value="UniProtKB-KW"/>
</dbReference>
<dbReference type="RefSeq" id="WP_171474593.1">
    <property type="nucleotide sequence ID" value="NZ_CP053452.2"/>
</dbReference>
<dbReference type="Pfam" id="PF02954">
    <property type="entry name" value="HTH_8"/>
    <property type="match status" value="1"/>
</dbReference>
<evidence type="ECO:0000256" key="4">
    <source>
        <dbReference type="ARBA" id="ARBA00023163"/>
    </source>
</evidence>
<gene>
    <name evidence="8" type="ORF">FTUN_7289</name>
</gene>
<dbReference type="Gene3D" id="1.10.8.60">
    <property type="match status" value="1"/>
</dbReference>
<dbReference type="EMBL" id="CP053452">
    <property type="protein sequence ID" value="QJW99670.1"/>
    <property type="molecule type" value="Genomic_DNA"/>
</dbReference>
<dbReference type="PROSITE" id="PS50110">
    <property type="entry name" value="RESPONSE_REGULATORY"/>
    <property type="match status" value="1"/>
</dbReference>
<dbReference type="InterPro" id="IPR009057">
    <property type="entry name" value="Homeodomain-like_sf"/>
</dbReference>
<protein>
    <submittedName>
        <fullName evidence="8">Two-component system response regulator protein</fullName>
    </submittedName>
</protein>
<evidence type="ECO:0000256" key="5">
    <source>
        <dbReference type="PROSITE-ProRule" id="PRU00169"/>
    </source>
</evidence>
<keyword evidence="5" id="KW-0597">Phosphoprotein</keyword>
<dbReference type="Pfam" id="PF00158">
    <property type="entry name" value="Sigma54_activat"/>
    <property type="match status" value="1"/>
</dbReference>
<evidence type="ECO:0000256" key="2">
    <source>
        <dbReference type="ARBA" id="ARBA00022840"/>
    </source>
</evidence>
<dbReference type="InterPro" id="IPR002197">
    <property type="entry name" value="HTH_Fis"/>
</dbReference>
<dbReference type="InterPro" id="IPR003593">
    <property type="entry name" value="AAA+_ATPase"/>
</dbReference>
<dbReference type="Pfam" id="PF25601">
    <property type="entry name" value="AAA_lid_14"/>
    <property type="match status" value="1"/>
</dbReference>
<dbReference type="GO" id="GO:0043565">
    <property type="term" value="F:sequence-specific DNA binding"/>
    <property type="evidence" value="ECO:0007669"/>
    <property type="project" value="InterPro"/>
</dbReference>
<dbReference type="PANTHER" id="PTHR32071">
    <property type="entry name" value="TRANSCRIPTIONAL REGULATORY PROTEIN"/>
    <property type="match status" value="1"/>
</dbReference>
<evidence type="ECO:0000313" key="8">
    <source>
        <dbReference type="EMBL" id="QJW99670.1"/>
    </source>
</evidence>
<evidence type="ECO:0000256" key="1">
    <source>
        <dbReference type="ARBA" id="ARBA00022741"/>
    </source>
</evidence>
<feature type="domain" description="Response regulatory" evidence="7">
    <location>
        <begin position="19"/>
        <end position="134"/>
    </location>
</feature>
<feature type="modified residue" description="4-aspartylphosphate" evidence="5">
    <location>
        <position position="69"/>
    </location>
</feature>
<dbReference type="Gene3D" id="3.40.50.2300">
    <property type="match status" value="1"/>
</dbReference>
<dbReference type="GO" id="GO:0006355">
    <property type="term" value="P:regulation of DNA-templated transcription"/>
    <property type="evidence" value="ECO:0007669"/>
    <property type="project" value="InterPro"/>
</dbReference>
<keyword evidence="3" id="KW-0805">Transcription regulation</keyword>
<evidence type="ECO:0000259" key="7">
    <source>
        <dbReference type="PROSITE" id="PS50110"/>
    </source>
</evidence>
<dbReference type="KEGG" id="ftj:FTUN_7289"/>
<evidence type="ECO:0000313" key="9">
    <source>
        <dbReference type="Proteomes" id="UP000503447"/>
    </source>
</evidence>
<dbReference type="PROSITE" id="PS00688">
    <property type="entry name" value="SIGMA54_INTERACT_3"/>
    <property type="match status" value="1"/>
</dbReference>
<dbReference type="InterPro" id="IPR027417">
    <property type="entry name" value="P-loop_NTPase"/>
</dbReference>
<dbReference type="FunFam" id="3.40.50.300:FF:000006">
    <property type="entry name" value="DNA-binding transcriptional regulator NtrC"/>
    <property type="match status" value="1"/>
</dbReference>
<dbReference type="PROSITE" id="PS00675">
    <property type="entry name" value="SIGMA54_INTERACT_1"/>
    <property type="match status" value="1"/>
</dbReference>
<dbReference type="Gene3D" id="1.10.10.60">
    <property type="entry name" value="Homeodomain-like"/>
    <property type="match status" value="1"/>
</dbReference>
<dbReference type="SUPFAM" id="SSF52172">
    <property type="entry name" value="CheY-like"/>
    <property type="match status" value="1"/>
</dbReference>
<keyword evidence="9" id="KW-1185">Reference proteome</keyword>
<keyword evidence="2" id="KW-0067">ATP-binding</keyword>
<dbReference type="InterPro" id="IPR002078">
    <property type="entry name" value="Sigma_54_int"/>
</dbReference>
<dbReference type="Proteomes" id="UP000503447">
    <property type="component" value="Chromosome"/>
</dbReference>
<dbReference type="InterPro" id="IPR025944">
    <property type="entry name" value="Sigma_54_int_dom_CS"/>
</dbReference>
<dbReference type="Gene3D" id="3.40.50.300">
    <property type="entry name" value="P-loop containing nucleotide triphosphate hydrolases"/>
    <property type="match status" value="1"/>
</dbReference>
<dbReference type="SMART" id="SM00448">
    <property type="entry name" value="REC"/>
    <property type="match status" value="1"/>
</dbReference>
<dbReference type="InterPro" id="IPR058031">
    <property type="entry name" value="AAA_lid_NorR"/>
</dbReference>
<dbReference type="GO" id="GO:0000160">
    <property type="term" value="P:phosphorelay signal transduction system"/>
    <property type="evidence" value="ECO:0007669"/>
    <property type="project" value="InterPro"/>
</dbReference>
<dbReference type="AlphaFoldDB" id="A0A6M5Z273"/>
<dbReference type="InterPro" id="IPR025662">
    <property type="entry name" value="Sigma_54_int_dom_ATP-bd_1"/>
</dbReference>
<keyword evidence="1" id="KW-0547">Nucleotide-binding</keyword>
<evidence type="ECO:0000259" key="6">
    <source>
        <dbReference type="PROSITE" id="PS50045"/>
    </source>
</evidence>
<dbReference type="SUPFAM" id="SSF46689">
    <property type="entry name" value="Homeodomain-like"/>
    <property type="match status" value="1"/>
</dbReference>